<evidence type="ECO:0000256" key="1">
    <source>
        <dbReference type="ARBA" id="ARBA00022617"/>
    </source>
</evidence>
<dbReference type="GO" id="GO:0046872">
    <property type="term" value="F:metal ion binding"/>
    <property type="evidence" value="ECO:0007669"/>
    <property type="project" value="UniProtKB-KW"/>
</dbReference>
<dbReference type="InterPro" id="IPR036909">
    <property type="entry name" value="Cyt_c-like_dom_sf"/>
</dbReference>
<keyword evidence="7" id="KW-1185">Reference proteome</keyword>
<dbReference type="InterPro" id="IPR051459">
    <property type="entry name" value="Cytochrome_c-type_DH"/>
</dbReference>
<comment type="caution">
    <text evidence="6">The sequence shown here is derived from an EMBL/GenBank/DDBJ whole genome shotgun (WGS) entry which is preliminary data.</text>
</comment>
<evidence type="ECO:0000259" key="5">
    <source>
        <dbReference type="PROSITE" id="PS51007"/>
    </source>
</evidence>
<dbReference type="Proteomes" id="UP000238157">
    <property type="component" value="Unassembled WGS sequence"/>
</dbReference>
<dbReference type="PANTHER" id="PTHR35008:SF8">
    <property type="entry name" value="ALCOHOL DEHYDROGENASE CYTOCHROME C SUBUNIT"/>
    <property type="match status" value="1"/>
</dbReference>
<evidence type="ECO:0000313" key="7">
    <source>
        <dbReference type="Proteomes" id="UP000238157"/>
    </source>
</evidence>
<evidence type="ECO:0000256" key="4">
    <source>
        <dbReference type="PROSITE-ProRule" id="PRU00433"/>
    </source>
</evidence>
<keyword evidence="3 4" id="KW-0408">Iron</keyword>
<dbReference type="Pfam" id="PF00034">
    <property type="entry name" value="Cytochrom_C"/>
    <property type="match status" value="1"/>
</dbReference>
<accession>A0A2T0WE93</accession>
<dbReference type="Gene3D" id="1.10.760.10">
    <property type="entry name" value="Cytochrome c-like domain"/>
    <property type="match status" value="2"/>
</dbReference>
<gene>
    <name evidence="6" type="ORF">CLW00_1156</name>
</gene>
<organism evidence="6 7">
    <name type="scientific">Mongoliibacter ruber</name>
    <dbReference type="NCBI Taxonomy" id="1750599"/>
    <lineage>
        <taxon>Bacteria</taxon>
        <taxon>Pseudomonadati</taxon>
        <taxon>Bacteroidota</taxon>
        <taxon>Cytophagia</taxon>
        <taxon>Cytophagales</taxon>
        <taxon>Cyclobacteriaceae</taxon>
        <taxon>Mongoliibacter</taxon>
    </lineage>
</organism>
<dbReference type="GO" id="GO:0009055">
    <property type="term" value="F:electron transfer activity"/>
    <property type="evidence" value="ECO:0007669"/>
    <property type="project" value="InterPro"/>
</dbReference>
<evidence type="ECO:0000256" key="2">
    <source>
        <dbReference type="ARBA" id="ARBA00022723"/>
    </source>
</evidence>
<dbReference type="GO" id="GO:0020037">
    <property type="term" value="F:heme binding"/>
    <property type="evidence" value="ECO:0007669"/>
    <property type="project" value="InterPro"/>
</dbReference>
<dbReference type="PANTHER" id="PTHR35008">
    <property type="entry name" value="BLL4482 PROTEIN-RELATED"/>
    <property type="match status" value="1"/>
</dbReference>
<feature type="domain" description="Cytochrome c" evidence="5">
    <location>
        <begin position="200"/>
        <end position="313"/>
    </location>
</feature>
<protein>
    <submittedName>
        <fullName evidence="6">Cytochrome c</fullName>
    </submittedName>
</protein>
<keyword evidence="1 4" id="KW-0349">Heme</keyword>
<dbReference type="InterPro" id="IPR009056">
    <property type="entry name" value="Cyt_c-like_dom"/>
</dbReference>
<proteinExistence type="predicted"/>
<evidence type="ECO:0000313" key="6">
    <source>
        <dbReference type="EMBL" id="PRY84966.1"/>
    </source>
</evidence>
<dbReference type="PROSITE" id="PS51007">
    <property type="entry name" value="CYTC"/>
    <property type="match status" value="2"/>
</dbReference>
<name>A0A2T0WE93_9BACT</name>
<dbReference type="AlphaFoldDB" id="A0A2T0WE93"/>
<dbReference type="EMBL" id="PVTR01000015">
    <property type="protein sequence ID" value="PRY84966.1"/>
    <property type="molecule type" value="Genomic_DNA"/>
</dbReference>
<sequence length="326" mass="36212">MIIHMKKLLKILAVAVTGILFLIIIAVAYVSAALPNVGPPEEIVVEVSPERIARGEYLGNHVMLCVDCHSVRDFSLFSGPIVPGTMTAGGELFSESEGFPGKFISPNITPFNLQDWTDGEIFRAITTGVRKNGSPIFPVMPYLEYGKTDPEDIKDIIAWLRSLEPVEATHEPSKANFPFNLIMRTMPQKANLAKKPDPSDQVAYGGYLVTAAACAECHTKFENGNFTGERLAGGREFEMPGAKLSTPNLTPHESGIGNWTKEMFVSRFKMYGENYIPEKVNPGEFQTIMPWVMYAGMKEEDLEAIYTYLMSLQPVENYIEKFKPNG</sequence>
<reference evidence="6 7" key="1">
    <citation type="submission" date="2018-03" db="EMBL/GenBank/DDBJ databases">
        <title>Genomic Encyclopedia of Archaeal and Bacterial Type Strains, Phase II (KMG-II): from individual species to whole genera.</title>
        <authorList>
            <person name="Goeker M."/>
        </authorList>
    </citation>
    <scope>NUCLEOTIDE SEQUENCE [LARGE SCALE GENOMIC DNA]</scope>
    <source>
        <strain evidence="6 7">DSM 27929</strain>
    </source>
</reference>
<keyword evidence="2 4" id="KW-0479">Metal-binding</keyword>
<feature type="domain" description="Cytochrome c" evidence="5">
    <location>
        <begin position="50"/>
        <end position="164"/>
    </location>
</feature>
<dbReference type="SUPFAM" id="SSF46626">
    <property type="entry name" value="Cytochrome c"/>
    <property type="match status" value="2"/>
</dbReference>
<evidence type="ECO:0000256" key="3">
    <source>
        <dbReference type="ARBA" id="ARBA00023004"/>
    </source>
</evidence>